<evidence type="ECO:0000313" key="1">
    <source>
        <dbReference type="EMBL" id="KHN82064.1"/>
    </source>
</evidence>
<proteinExistence type="predicted"/>
<dbReference type="AlphaFoldDB" id="A0A0B2VKZ2"/>
<name>A0A0B2VKZ2_TOXCA</name>
<organism evidence="1 2">
    <name type="scientific">Toxocara canis</name>
    <name type="common">Canine roundworm</name>
    <dbReference type="NCBI Taxonomy" id="6265"/>
    <lineage>
        <taxon>Eukaryota</taxon>
        <taxon>Metazoa</taxon>
        <taxon>Ecdysozoa</taxon>
        <taxon>Nematoda</taxon>
        <taxon>Chromadorea</taxon>
        <taxon>Rhabditida</taxon>
        <taxon>Spirurina</taxon>
        <taxon>Ascaridomorpha</taxon>
        <taxon>Ascaridoidea</taxon>
        <taxon>Toxocaridae</taxon>
        <taxon>Toxocara</taxon>
    </lineage>
</organism>
<comment type="caution">
    <text evidence="1">The sequence shown here is derived from an EMBL/GenBank/DDBJ whole genome shotgun (WGS) entry which is preliminary data.</text>
</comment>
<feature type="non-terminal residue" evidence="1">
    <location>
        <position position="1"/>
    </location>
</feature>
<feature type="non-terminal residue" evidence="1">
    <location>
        <position position="107"/>
    </location>
</feature>
<gene>
    <name evidence="1" type="ORF">Tcan_00713</name>
</gene>
<protein>
    <submittedName>
        <fullName evidence="1">Uncharacterized protein</fullName>
    </submittedName>
</protein>
<dbReference type="Proteomes" id="UP000031036">
    <property type="component" value="Unassembled WGS sequence"/>
</dbReference>
<sequence>HVDFQIAYKSRTILSAARPVLFHIHEEWRRLYVVPVLSECKLFQHLLCLRKRLQQCPLVAVSMARPELSAELVTPQEVIRPGHKLQFAIDSPRNSVLSKEIIILHFF</sequence>
<reference evidence="1" key="1">
    <citation type="submission" date="2014-11" db="EMBL/GenBank/DDBJ databases">
        <title>Genetic blueprint of the zoonotic pathogen Toxocara canis.</title>
        <authorList>
            <person name="Zhu X.-Q."/>
            <person name="Korhonen P.K."/>
            <person name="Cai H."/>
            <person name="Young N.D."/>
            <person name="Nejsum P."/>
            <person name="von Samson-Himmelstjerna G."/>
            <person name="Boag P.R."/>
            <person name="Tan P."/>
            <person name="Li Q."/>
            <person name="Min J."/>
            <person name="Yang Y."/>
            <person name="Wang X."/>
            <person name="Fang X."/>
            <person name="Hall R.S."/>
            <person name="Hofmann A."/>
            <person name="Sternberg P.W."/>
            <person name="Jex A.R."/>
            <person name="Gasser R.B."/>
        </authorList>
    </citation>
    <scope>NUCLEOTIDE SEQUENCE [LARGE SCALE GENOMIC DNA]</scope>
    <source>
        <strain evidence="1">PN_DK_2014</strain>
    </source>
</reference>
<keyword evidence="2" id="KW-1185">Reference proteome</keyword>
<evidence type="ECO:0000313" key="2">
    <source>
        <dbReference type="Proteomes" id="UP000031036"/>
    </source>
</evidence>
<dbReference type="EMBL" id="JPKZ01001414">
    <property type="protein sequence ID" value="KHN82064.1"/>
    <property type="molecule type" value="Genomic_DNA"/>
</dbReference>
<accession>A0A0B2VKZ2</accession>